<evidence type="ECO:0000313" key="1">
    <source>
        <dbReference type="EMBL" id="SFQ38457.1"/>
    </source>
</evidence>
<proteinExistence type="predicted"/>
<dbReference type="OrthoDB" id="1998406at2"/>
<sequence>MLQLPNPIGDEKADKIITEFVNYRLMEIMEDIILDEVVWGMAQRGELDESASTKSFDELVDLKELMLDDEFAAAVSMSYLPDNYPLEKANKKFFGLYKLLKAKKEYVPDLTTEYVLYSIIESEIGEVDMINQDIEDGLFDGLEDDMIDGFDEDFDEDYDDDEDDFFGVDFDDDEELSTVERIPEPDRSVVKKAALESYKGDFEGEELEETAEYLVNCYEDLREYLDICFWDTDCLFLDDYTEEQLAQLDLNEQLGIVAEKEKKIIEFPFQNKEGKQTRIKAELDIDPWDLEDE</sequence>
<dbReference type="RefSeq" id="WP_074891636.1">
    <property type="nucleotide sequence ID" value="NZ_FOXO01000040.1"/>
</dbReference>
<accession>A0A1I5Y3C8</accession>
<reference evidence="2" key="1">
    <citation type="submission" date="2016-10" db="EMBL/GenBank/DDBJ databases">
        <authorList>
            <person name="Varghese N."/>
            <person name="Submissions S."/>
        </authorList>
    </citation>
    <scope>NUCLEOTIDE SEQUENCE [LARGE SCALE GENOMIC DNA]</scope>
    <source>
        <strain evidence="2">P18</strain>
    </source>
</reference>
<name>A0A1I5Y3C8_9FIRM</name>
<dbReference type="AlphaFoldDB" id="A0A1I5Y3C8"/>
<organism evidence="1 2">
    <name type="scientific">Butyrivibrio proteoclasticus</name>
    <dbReference type="NCBI Taxonomy" id="43305"/>
    <lineage>
        <taxon>Bacteria</taxon>
        <taxon>Bacillati</taxon>
        <taxon>Bacillota</taxon>
        <taxon>Clostridia</taxon>
        <taxon>Lachnospirales</taxon>
        <taxon>Lachnospiraceae</taxon>
        <taxon>Butyrivibrio</taxon>
    </lineage>
</organism>
<keyword evidence="2" id="KW-1185">Reference proteome</keyword>
<protein>
    <submittedName>
        <fullName evidence="1">Uncharacterized protein</fullName>
    </submittedName>
</protein>
<dbReference type="Proteomes" id="UP000182624">
    <property type="component" value="Unassembled WGS sequence"/>
</dbReference>
<gene>
    <name evidence="1" type="ORF">SAMN04487928_1406</name>
</gene>
<evidence type="ECO:0000313" key="2">
    <source>
        <dbReference type="Proteomes" id="UP000182624"/>
    </source>
</evidence>
<dbReference type="EMBL" id="FOXO01000040">
    <property type="protein sequence ID" value="SFQ38457.1"/>
    <property type="molecule type" value="Genomic_DNA"/>
</dbReference>